<dbReference type="AlphaFoldDB" id="A0A2P5APW8"/>
<evidence type="ECO:0000256" key="3">
    <source>
        <dbReference type="ARBA" id="ARBA00005784"/>
    </source>
</evidence>
<keyword evidence="5 6" id="KW-0961">Cell wall biogenesis/degradation</keyword>
<dbReference type="EMBL" id="JXTB01000491">
    <property type="protein sequence ID" value="PON38567.1"/>
    <property type="molecule type" value="Genomic_DNA"/>
</dbReference>
<sequence>MALTISNLRSRGLVWLRRWSKKEWAIAMGVFTITLFALALIPDSFTEPLYTPSHPLDSTADVVDVTLLHKAKPRGALCLDGSVPAYHFQKGFGSGSANWLLHIEGGGWCNSVASCSLRKKTALGSSNYMEPRVRFSGILSADPSQNPDFFNWNKVKIRYCDGASFAGHSDNELKTGDELFFRGQLIWEVVMDELLSLGLSRAKQALLSGCSAGGLATLIHCDDFHKLLPEVGTVKCLADAGFFLNEKDVLGNLTMRSFYHDVLTLQGVAKSLPKECVAMPEPSEAGSCLFPHQIIKNINTPVFLVNPAYDFWQIQHILIPDSSDPHGYWQKCRRNIHNCSPSQIEILHGFRDSLLRALSDFQRNKDGGVFINSCFAHCQTWMAETWHSASSPRINIKTIAESVGDWYFNRRVVKQVDCPYPCNPTCIHMDFP</sequence>
<evidence type="ECO:0000313" key="8">
    <source>
        <dbReference type="Proteomes" id="UP000237105"/>
    </source>
</evidence>
<accession>A0A2P5APW8</accession>
<evidence type="ECO:0000256" key="6">
    <source>
        <dbReference type="RuleBase" id="RU363114"/>
    </source>
</evidence>
<evidence type="ECO:0000256" key="5">
    <source>
        <dbReference type="ARBA" id="ARBA00023316"/>
    </source>
</evidence>
<dbReference type="OrthoDB" id="2015280at2759"/>
<organism evidence="7 8">
    <name type="scientific">Parasponia andersonii</name>
    <name type="common">Sponia andersonii</name>
    <dbReference type="NCBI Taxonomy" id="3476"/>
    <lineage>
        <taxon>Eukaryota</taxon>
        <taxon>Viridiplantae</taxon>
        <taxon>Streptophyta</taxon>
        <taxon>Embryophyta</taxon>
        <taxon>Tracheophyta</taxon>
        <taxon>Spermatophyta</taxon>
        <taxon>Magnoliopsida</taxon>
        <taxon>eudicotyledons</taxon>
        <taxon>Gunneridae</taxon>
        <taxon>Pentapetalae</taxon>
        <taxon>rosids</taxon>
        <taxon>fabids</taxon>
        <taxon>Rosales</taxon>
        <taxon>Cannabaceae</taxon>
        <taxon>Parasponia</taxon>
    </lineage>
</organism>
<dbReference type="GO" id="GO:0071555">
    <property type="term" value="P:cell wall organization"/>
    <property type="evidence" value="ECO:0007669"/>
    <property type="project" value="UniProtKB-KW"/>
</dbReference>
<gene>
    <name evidence="7" type="ORF">PanWU01x14_311490</name>
</gene>
<evidence type="ECO:0000256" key="4">
    <source>
        <dbReference type="ARBA" id="ARBA00022512"/>
    </source>
</evidence>
<reference evidence="8" key="1">
    <citation type="submission" date="2016-06" db="EMBL/GenBank/DDBJ databases">
        <title>Parallel loss of symbiosis genes in relatives of nitrogen-fixing non-legume Parasponia.</title>
        <authorList>
            <person name="Van Velzen R."/>
            <person name="Holmer R."/>
            <person name="Bu F."/>
            <person name="Rutten L."/>
            <person name="Van Zeijl A."/>
            <person name="Liu W."/>
            <person name="Santuari L."/>
            <person name="Cao Q."/>
            <person name="Sharma T."/>
            <person name="Shen D."/>
            <person name="Roswanjaya Y."/>
            <person name="Wardhani T."/>
            <person name="Kalhor M.S."/>
            <person name="Jansen J."/>
            <person name="Van den Hoogen J."/>
            <person name="Gungor B."/>
            <person name="Hartog M."/>
            <person name="Hontelez J."/>
            <person name="Verver J."/>
            <person name="Yang W.-C."/>
            <person name="Schijlen E."/>
            <person name="Repin R."/>
            <person name="Schilthuizen M."/>
            <person name="Schranz E."/>
            <person name="Heidstra R."/>
            <person name="Miyata K."/>
            <person name="Fedorova E."/>
            <person name="Kohlen W."/>
            <person name="Bisseling T."/>
            <person name="Smit S."/>
            <person name="Geurts R."/>
        </authorList>
    </citation>
    <scope>NUCLEOTIDE SEQUENCE [LARGE SCALE GENOMIC DNA]</scope>
    <source>
        <strain evidence="8">cv. WU1-14</strain>
    </source>
</reference>
<comment type="similarity">
    <text evidence="3 6">Belongs to the pectinacetylesterase family.</text>
</comment>
<dbReference type="STRING" id="3476.A0A2P5APW8"/>
<dbReference type="EC" id="3.1.1.-" evidence="6"/>
<keyword evidence="4 6" id="KW-0134">Cell wall</keyword>
<keyword evidence="6" id="KW-0964">Secreted</keyword>
<dbReference type="PANTHER" id="PTHR21562:SF83">
    <property type="entry name" value="PECTIN ACETYLESTERASE 4"/>
    <property type="match status" value="1"/>
</dbReference>
<evidence type="ECO:0000256" key="2">
    <source>
        <dbReference type="ARBA" id="ARBA00004191"/>
    </source>
</evidence>
<protein>
    <recommendedName>
        <fullName evidence="6">Pectin acetylesterase</fullName>
        <ecNumber evidence="6">3.1.1.-</ecNumber>
    </recommendedName>
</protein>
<keyword evidence="8" id="KW-1185">Reference proteome</keyword>
<dbReference type="InterPro" id="IPR004963">
    <property type="entry name" value="PAE/NOTUM"/>
</dbReference>
<dbReference type="GO" id="GO:0016787">
    <property type="term" value="F:hydrolase activity"/>
    <property type="evidence" value="ECO:0007669"/>
    <property type="project" value="UniProtKB-KW"/>
</dbReference>
<evidence type="ECO:0000256" key="1">
    <source>
        <dbReference type="ARBA" id="ARBA00003534"/>
    </source>
</evidence>
<name>A0A2P5APW8_PARAD</name>
<comment type="caution">
    <text evidence="7">The sequence shown here is derived from an EMBL/GenBank/DDBJ whole genome shotgun (WGS) entry which is preliminary data.</text>
</comment>
<dbReference type="Proteomes" id="UP000237105">
    <property type="component" value="Unassembled WGS sequence"/>
</dbReference>
<proteinExistence type="inferred from homology"/>
<keyword evidence="6" id="KW-0378">Hydrolase</keyword>
<dbReference type="PANTHER" id="PTHR21562">
    <property type="entry name" value="NOTUM-RELATED"/>
    <property type="match status" value="1"/>
</dbReference>
<comment type="subcellular location">
    <subcellularLocation>
        <location evidence="2 6">Secreted</location>
        <location evidence="2 6">Cell wall</location>
    </subcellularLocation>
</comment>
<comment type="function">
    <text evidence="1 6">Hydrolyzes acetyl esters in homogalacturonan regions of pectin. In type I primary cell wall, galacturonic acid residues of pectin can be acetylated at the O-2 and O-3 positions. Decreasing the degree of acetylation of pectin gels in vitro alters their physical properties.</text>
</comment>
<dbReference type="Pfam" id="PF03283">
    <property type="entry name" value="PAE"/>
    <property type="match status" value="1"/>
</dbReference>
<evidence type="ECO:0000313" key="7">
    <source>
        <dbReference type="EMBL" id="PON38567.1"/>
    </source>
</evidence>